<evidence type="ECO:0000313" key="3">
    <source>
        <dbReference type="Proteomes" id="UP000028875"/>
    </source>
</evidence>
<dbReference type="EMBL" id="CCDP010000002">
    <property type="protein sequence ID" value="CDQ40697.1"/>
    <property type="molecule type" value="Genomic_DNA"/>
</dbReference>
<feature type="domain" description="ABM" evidence="1">
    <location>
        <begin position="66"/>
        <end position="161"/>
    </location>
</feature>
<dbReference type="InterPro" id="IPR007138">
    <property type="entry name" value="ABM_dom"/>
</dbReference>
<dbReference type="InterPro" id="IPR011008">
    <property type="entry name" value="Dimeric_a/b-barrel"/>
</dbReference>
<protein>
    <submittedName>
        <fullName evidence="2">Heme-degrading monooxygenase HmoB</fullName>
    </submittedName>
</protein>
<sequence length="165" mass="19304">MKAFMTNGTIDFLQKLDDNHPDKRIWIMRSNSGALAYYEDKKKSIFASGREYDIIIENGKIQEEGYVVMNNIPVTEEGQPVFEDRFKNRKHDVEMMPGFQAFRLLKPKKGNTYIVFTQWRSVQDFDNWKNSDAFKKSHKGQSSGKPPAYFADQPFLTTYHMVTEE</sequence>
<dbReference type="GO" id="GO:0004497">
    <property type="term" value="F:monooxygenase activity"/>
    <property type="evidence" value="ECO:0007669"/>
    <property type="project" value="UniProtKB-KW"/>
</dbReference>
<dbReference type="AlphaFoldDB" id="A0A024QEL8"/>
<dbReference type="OrthoDB" id="2352283at2"/>
<dbReference type="RefSeq" id="WP_021292225.1">
    <property type="nucleotide sequence ID" value="NZ_CABKTK010000002.1"/>
</dbReference>
<dbReference type="InterPro" id="IPR050404">
    <property type="entry name" value="Heme-degrading_MO"/>
</dbReference>
<evidence type="ECO:0000259" key="1">
    <source>
        <dbReference type="PROSITE" id="PS51725"/>
    </source>
</evidence>
<name>A0A024QEL8_9BACI</name>
<keyword evidence="3" id="KW-1185">Reference proteome</keyword>
<keyword evidence="2" id="KW-0503">Monooxygenase</keyword>
<comment type="caution">
    <text evidence="2">The sequence shown here is derived from an EMBL/GenBank/DDBJ whole genome shotgun (WGS) entry which is preliminary data.</text>
</comment>
<gene>
    <name evidence="2" type="primary">hmoB</name>
    <name evidence="2" type="ORF">BN990_03024</name>
</gene>
<keyword evidence="2" id="KW-0560">Oxidoreductase</keyword>
<reference evidence="2 3" key="1">
    <citation type="submission" date="2014-03" db="EMBL/GenBank/DDBJ databases">
        <authorList>
            <person name="Urmite Genomes U."/>
        </authorList>
    </citation>
    <scope>NUCLEOTIDE SEQUENCE [LARGE SCALE GENOMIC DNA]</scope>
    <source>
        <strain evidence="2 3">Vm-5</strain>
    </source>
</reference>
<evidence type="ECO:0000313" key="2">
    <source>
        <dbReference type="EMBL" id="CDQ40697.1"/>
    </source>
</evidence>
<accession>A0A024QEL8</accession>
<dbReference type="Proteomes" id="UP000028875">
    <property type="component" value="Unassembled WGS sequence"/>
</dbReference>
<dbReference type="PROSITE" id="PS51725">
    <property type="entry name" value="ABM"/>
    <property type="match status" value="1"/>
</dbReference>
<dbReference type="PANTHER" id="PTHR34474">
    <property type="entry name" value="SIGNAL TRANSDUCTION PROTEIN TRAP"/>
    <property type="match status" value="1"/>
</dbReference>
<dbReference type="PANTHER" id="PTHR34474:SF2">
    <property type="entry name" value="SIGNAL TRANSDUCTION PROTEIN TRAP"/>
    <property type="match status" value="1"/>
</dbReference>
<dbReference type="eggNOG" id="COG2329">
    <property type="taxonomic scope" value="Bacteria"/>
</dbReference>
<dbReference type="STRING" id="1462526.BN990_03024"/>
<dbReference type="Pfam" id="PF03992">
    <property type="entry name" value="ABM"/>
    <property type="match status" value="1"/>
</dbReference>
<proteinExistence type="predicted"/>
<organism evidence="2 3">
    <name type="scientific">Virgibacillus massiliensis</name>
    <dbReference type="NCBI Taxonomy" id="1462526"/>
    <lineage>
        <taxon>Bacteria</taxon>
        <taxon>Bacillati</taxon>
        <taxon>Bacillota</taxon>
        <taxon>Bacilli</taxon>
        <taxon>Bacillales</taxon>
        <taxon>Bacillaceae</taxon>
        <taxon>Virgibacillus</taxon>
    </lineage>
</organism>
<dbReference type="SUPFAM" id="SSF54909">
    <property type="entry name" value="Dimeric alpha+beta barrel"/>
    <property type="match status" value="1"/>
</dbReference>
<reference evidence="3" key="2">
    <citation type="submission" date="2014-05" db="EMBL/GenBank/DDBJ databases">
        <title>Draft genome sequence of Virgibacillus massiliensis Vm-5.</title>
        <authorList>
            <person name="Khelaifia S."/>
            <person name="Croce O."/>
            <person name="Lagier J.C."/>
            <person name="Raoult D."/>
        </authorList>
    </citation>
    <scope>NUCLEOTIDE SEQUENCE [LARGE SCALE GENOMIC DNA]</scope>
    <source>
        <strain evidence="3">Vm-5</strain>
    </source>
</reference>
<dbReference type="Gene3D" id="3.30.70.100">
    <property type="match status" value="1"/>
</dbReference>